<evidence type="ECO:0000313" key="2">
    <source>
        <dbReference type="EMBL" id="QHT24384.1"/>
    </source>
</evidence>
<organism evidence="2">
    <name type="scientific">viral metagenome</name>
    <dbReference type="NCBI Taxonomy" id="1070528"/>
    <lineage>
        <taxon>unclassified sequences</taxon>
        <taxon>metagenomes</taxon>
        <taxon>organismal metagenomes</taxon>
    </lineage>
</organism>
<proteinExistence type="predicted"/>
<feature type="compositionally biased region" description="Basic residues" evidence="1">
    <location>
        <begin position="101"/>
        <end position="115"/>
    </location>
</feature>
<protein>
    <submittedName>
        <fullName evidence="2">Uncharacterized protein</fullName>
    </submittedName>
</protein>
<name>A0A6C0E5P5_9ZZZZ</name>
<dbReference type="EMBL" id="MN739744">
    <property type="protein sequence ID" value="QHT24384.1"/>
    <property type="molecule type" value="Genomic_DNA"/>
</dbReference>
<feature type="region of interest" description="Disordered" evidence="1">
    <location>
        <begin position="1"/>
        <end position="24"/>
    </location>
</feature>
<reference evidence="2" key="1">
    <citation type="journal article" date="2020" name="Nature">
        <title>Giant virus diversity and host interactions through global metagenomics.</title>
        <authorList>
            <person name="Schulz F."/>
            <person name="Roux S."/>
            <person name="Paez-Espino D."/>
            <person name="Jungbluth S."/>
            <person name="Walsh D.A."/>
            <person name="Denef V.J."/>
            <person name="McMahon K.D."/>
            <person name="Konstantinidis K.T."/>
            <person name="Eloe-Fadrosh E.A."/>
            <person name="Kyrpides N.C."/>
            <person name="Woyke T."/>
        </authorList>
    </citation>
    <scope>NUCLEOTIDE SEQUENCE</scope>
    <source>
        <strain evidence="2">GVMAG-M-3300023179-138</strain>
    </source>
</reference>
<accession>A0A6C0E5P5</accession>
<evidence type="ECO:0000256" key="1">
    <source>
        <dbReference type="SAM" id="MobiDB-lite"/>
    </source>
</evidence>
<sequence length="115" mass="12552">MLSFGGTKKVVGSTPTVKPKPAPWAGLLGYAAKPATSVKKPKKGGARTRRRPIAVVDMAELQIVNGVPVLNRRLHAVTNSSGHTRVTECKNGSRKNYTMGTRRRKSKSKSKSRRR</sequence>
<dbReference type="AlphaFoldDB" id="A0A6C0E5P5"/>
<feature type="region of interest" description="Disordered" evidence="1">
    <location>
        <begin position="79"/>
        <end position="115"/>
    </location>
</feature>